<organism evidence="2 3">
    <name type="scientific">Araneus ventricosus</name>
    <name type="common">Orbweaver spider</name>
    <name type="synonym">Epeira ventricosa</name>
    <dbReference type="NCBI Taxonomy" id="182803"/>
    <lineage>
        <taxon>Eukaryota</taxon>
        <taxon>Metazoa</taxon>
        <taxon>Ecdysozoa</taxon>
        <taxon>Arthropoda</taxon>
        <taxon>Chelicerata</taxon>
        <taxon>Arachnida</taxon>
        <taxon>Araneae</taxon>
        <taxon>Araneomorphae</taxon>
        <taxon>Entelegynae</taxon>
        <taxon>Araneoidea</taxon>
        <taxon>Araneidae</taxon>
        <taxon>Araneus</taxon>
    </lineage>
</organism>
<evidence type="ECO:0000256" key="1">
    <source>
        <dbReference type="SAM" id="Phobius"/>
    </source>
</evidence>
<accession>A0A4Y2B2C3</accession>
<feature type="transmembrane region" description="Helical" evidence="1">
    <location>
        <begin position="15"/>
        <end position="34"/>
    </location>
</feature>
<keyword evidence="1" id="KW-0812">Transmembrane</keyword>
<gene>
    <name evidence="2" type="ORF">AVEN_194754_1</name>
</gene>
<keyword evidence="3" id="KW-1185">Reference proteome</keyword>
<keyword evidence="1" id="KW-0472">Membrane</keyword>
<evidence type="ECO:0000313" key="2">
    <source>
        <dbReference type="EMBL" id="GBL86481.1"/>
    </source>
</evidence>
<reference evidence="2 3" key="1">
    <citation type="journal article" date="2019" name="Sci. Rep.">
        <title>Orb-weaving spider Araneus ventricosus genome elucidates the spidroin gene catalogue.</title>
        <authorList>
            <person name="Kono N."/>
            <person name="Nakamura H."/>
            <person name="Ohtoshi R."/>
            <person name="Moran D.A.P."/>
            <person name="Shinohara A."/>
            <person name="Yoshida Y."/>
            <person name="Fujiwara M."/>
            <person name="Mori M."/>
            <person name="Tomita M."/>
            <person name="Arakawa K."/>
        </authorList>
    </citation>
    <scope>NUCLEOTIDE SEQUENCE [LARGE SCALE GENOMIC DNA]</scope>
</reference>
<keyword evidence="1" id="KW-1133">Transmembrane helix</keyword>
<sequence length="95" mass="10880">MVEQGLVLRFHSSKYLMVFFFLCSATCYGGACVGEWSTETTKYKTLNFKEDSYVHVSCKYSHLKVEGEEETIKCVGGQLPTYLPQCVLREGKYAW</sequence>
<dbReference type="EMBL" id="BGPR01000049">
    <property type="protein sequence ID" value="GBL86481.1"/>
    <property type="molecule type" value="Genomic_DNA"/>
</dbReference>
<proteinExistence type="predicted"/>
<dbReference type="Proteomes" id="UP000499080">
    <property type="component" value="Unassembled WGS sequence"/>
</dbReference>
<comment type="caution">
    <text evidence="2">The sequence shown here is derived from an EMBL/GenBank/DDBJ whole genome shotgun (WGS) entry which is preliminary data.</text>
</comment>
<evidence type="ECO:0000313" key="3">
    <source>
        <dbReference type="Proteomes" id="UP000499080"/>
    </source>
</evidence>
<dbReference type="AlphaFoldDB" id="A0A4Y2B2C3"/>
<protein>
    <submittedName>
        <fullName evidence="2">Uncharacterized protein</fullName>
    </submittedName>
</protein>
<name>A0A4Y2B2C3_ARAVE</name>